<comment type="caution">
    <text evidence="3">The sequence shown here is derived from an EMBL/GenBank/DDBJ whole genome shotgun (WGS) entry which is preliminary data.</text>
</comment>
<name>A0A4R3JQZ8_9FIRM</name>
<feature type="transmembrane region" description="Helical" evidence="1">
    <location>
        <begin position="9"/>
        <end position="29"/>
    </location>
</feature>
<dbReference type="GO" id="GO:0022857">
    <property type="term" value="F:transmembrane transporter activity"/>
    <property type="evidence" value="ECO:0007669"/>
    <property type="project" value="InterPro"/>
</dbReference>
<feature type="transmembrane region" description="Helical" evidence="1">
    <location>
        <begin position="41"/>
        <end position="62"/>
    </location>
</feature>
<feature type="transmembrane region" description="Helical" evidence="1">
    <location>
        <begin position="165"/>
        <end position="186"/>
    </location>
</feature>
<proteinExistence type="predicted"/>
<dbReference type="Pfam" id="PF12822">
    <property type="entry name" value="ECF_trnsprt"/>
    <property type="match status" value="1"/>
</dbReference>
<evidence type="ECO:0000313" key="2">
    <source>
        <dbReference type="EMBL" id="GBU06209.1"/>
    </source>
</evidence>
<accession>A0A4R3JQZ8</accession>
<organism evidence="3 4">
    <name type="scientific">Faecalimonas umbilicata</name>
    <dbReference type="NCBI Taxonomy" id="1912855"/>
    <lineage>
        <taxon>Bacteria</taxon>
        <taxon>Bacillati</taxon>
        <taxon>Bacillota</taxon>
        <taxon>Clostridia</taxon>
        <taxon>Lachnospirales</taxon>
        <taxon>Lachnospiraceae</taxon>
        <taxon>Faecalimonas</taxon>
    </lineage>
</organism>
<evidence type="ECO:0000313" key="3">
    <source>
        <dbReference type="EMBL" id="TCS69258.1"/>
    </source>
</evidence>
<dbReference type="AlphaFoldDB" id="A0A4R3JQZ8"/>
<evidence type="ECO:0000313" key="5">
    <source>
        <dbReference type="Proteomes" id="UP000702954"/>
    </source>
</evidence>
<keyword evidence="1" id="KW-1133">Transmembrane helix</keyword>
<dbReference type="Proteomes" id="UP000294613">
    <property type="component" value="Unassembled WGS sequence"/>
</dbReference>
<dbReference type="RefSeq" id="WP_008975641.1">
    <property type="nucleotide sequence ID" value="NZ_BHEO01000008.1"/>
</dbReference>
<protein>
    <submittedName>
        <fullName evidence="3">Energy-coupling factor transport system substrate-specific component</fullName>
    </submittedName>
    <submittedName>
        <fullName evidence="2">Membrane protein</fullName>
    </submittedName>
</protein>
<dbReference type="InterPro" id="IPR024529">
    <property type="entry name" value="ECF_trnsprt_substrate-spec"/>
</dbReference>
<feature type="transmembrane region" description="Helical" evidence="1">
    <location>
        <begin position="101"/>
        <end position="128"/>
    </location>
</feature>
<evidence type="ECO:0000256" key="1">
    <source>
        <dbReference type="SAM" id="Phobius"/>
    </source>
</evidence>
<dbReference type="EMBL" id="SLZV01000004">
    <property type="protein sequence ID" value="TCS69258.1"/>
    <property type="molecule type" value="Genomic_DNA"/>
</dbReference>
<dbReference type="EMBL" id="BHEO01000008">
    <property type="protein sequence ID" value="GBU06209.1"/>
    <property type="molecule type" value="Genomic_DNA"/>
</dbReference>
<reference evidence="3 4" key="2">
    <citation type="submission" date="2019-03" db="EMBL/GenBank/DDBJ databases">
        <title>Genomic Encyclopedia of Type Strains, Phase IV (KMG-IV): sequencing the most valuable type-strain genomes for metagenomic binning, comparative biology and taxonomic classification.</title>
        <authorList>
            <person name="Goeker M."/>
        </authorList>
    </citation>
    <scope>NUCLEOTIDE SEQUENCE [LARGE SCALE GENOMIC DNA]</scope>
    <source>
        <strain evidence="3 4">DSM 103426</strain>
    </source>
</reference>
<sequence length="195" mass="20338">MRKFSTNKLCLLALCSVINLIGGHIALLFRLPVYLDSLGTVFAAALMGPLSGMIPGIISNLIGGVTTDIYALYYLPVQMITGGIAGLLFQKISFHDRKRLIKILLGAGIVSIPGTVISSSITAIVFGGITSSGSTLLVQLLHHLGLGLTASVCIVQGLTDYADRAIVLALTVALLAVVPSSIKIAADKEKSHGKV</sequence>
<keyword evidence="5" id="KW-1185">Reference proteome</keyword>
<feature type="transmembrane region" description="Helical" evidence="1">
    <location>
        <begin position="69"/>
        <end position="89"/>
    </location>
</feature>
<keyword evidence="1" id="KW-0812">Transmembrane</keyword>
<dbReference type="Gene3D" id="1.10.1760.20">
    <property type="match status" value="1"/>
</dbReference>
<feature type="transmembrane region" description="Helical" evidence="1">
    <location>
        <begin position="140"/>
        <end position="159"/>
    </location>
</feature>
<gene>
    <name evidence="3" type="ORF">EDD74_10413</name>
    <name evidence="2" type="ORF">FAEUMB_27500</name>
</gene>
<keyword evidence="1" id="KW-0472">Membrane</keyword>
<dbReference type="Proteomes" id="UP000702954">
    <property type="component" value="Unassembled WGS sequence"/>
</dbReference>
<reference evidence="2 5" key="1">
    <citation type="journal article" date="2018" name="Int. J. Syst. Evol. Microbiol.">
        <title>Draft Genome Sequence of Faecalimonas umbilicata JCM 30896T, an Acetate-Producing Bacterium Isolated from Human Feces.</title>
        <authorList>
            <person name="Sakamoto M."/>
            <person name="Ikeyama N."/>
            <person name="Yuki M."/>
            <person name="Ohkuma M."/>
        </authorList>
    </citation>
    <scope>NUCLEOTIDE SEQUENCE [LARGE SCALE GENOMIC DNA]</scope>
    <source>
        <strain evidence="2 5">EGH7</strain>
    </source>
</reference>
<evidence type="ECO:0000313" key="4">
    <source>
        <dbReference type="Proteomes" id="UP000294613"/>
    </source>
</evidence>